<gene>
    <name evidence="3" type="ORF">EYQ16_03160</name>
</gene>
<dbReference type="SUPFAM" id="SSF50998">
    <property type="entry name" value="Quinoprotein alcohol dehydrogenase-like"/>
    <property type="match status" value="1"/>
</dbReference>
<evidence type="ECO:0000256" key="1">
    <source>
        <dbReference type="SAM" id="Coils"/>
    </source>
</evidence>
<feature type="coiled-coil region" evidence="1">
    <location>
        <begin position="365"/>
        <end position="392"/>
    </location>
</feature>
<sequence length="789" mass="85172">MFGGFKPFAKQKVGTPVVDLACDSSGEMVAAITVSTLFTYSQRQQLAAVEHEGNRMVRIAADSSRIVLVAFDGLHCYDLWGNLKWAYATERDVHDVALASDGSRTLVADGDRLVLLDRDGEPQWQATAGSFVGGVAFAPDGDCLCGFERGVRCYDAAGAQQWELRSGQLVLGVDANAQHVACSSGKQVYCLTSGGQLLWREEVGPLRSLRFTRGGGALLVATDGGLHCFEVNGQLLWHVEEEKFVETAAATASGELAALVVGGEVFGRWELRLLDREGLVLETYSSREEIGCLALPGHGGELVAGIGSRVCWFRNGEFLKRGVSELLAQVRQLYRKVTAYEPEPEGVAHALEQAEAKAAGRFDALKEAFSALEKLQVELEALHQQHVGYMDQLPRFMQQLGLPEGQPEALASRLYPFYALHQSLSGSGAPGALDKEISEYLARLRKVADSFGDREGSEELERKLACIEEALAALPAERKGVRALLKERRTRRKQVEQGAKQVALDWMTSGSAAGQAGLLQSVREQEAVSLAACDRIRERVEGITAFVEMSDRFEQLRLEQLAFSADKEGVKLQAQLHNTSDEQLEGVVLRLKLEGSGLALEAPADGVVRPGLLAAGERTSVSFAFSPLGRAPSRAVLVAQYRDATGQHCTASLGAVAAALPGCYLVPLPLSEEEHGELRAEHREQSASSELRLDAVTLAAATEALEGLTGLAICGQRHEEGSDISYLAARSNLDETVYLAMVVAKPHGDEGVELELLCRASQGEAAQELLEELQSALRNRLLEAGGRLA</sequence>
<evidence type="ECO:0000313" key="4">
    <source>
        <dbReference type="Proteomes" id="UP000589516"/>
    </source>
</evidence>
<evidence type="ECO:0000259" key="2">
    <source>
        <dbReference type="Pfam" id="PF13360"/>
    </source>
</evidence>
<dbReference type="InterPro" id="IPR002372">
    <property type="entry name" value="PQQ_rpt_dom"/>
</dbReference>
<evidence type="ECO:0000313" key="3">
    <source>
        <dbReference type="EMBL" id="HIG63502.1"/>
    </source>
</evidence>
<protein>
    <recommendedName>
        <fullName evidence="2">Pyrrolo-quinoline quinone repeat domain-containing protein</fullName>
    </recommendedName>
</protein>
<keyword evidence="1" id="KW-0175">Coiled coil</keyword>
<comment type="caution">
    <text evidence="3">The sequence shown here is derived from an EMBL/GenBank/DDBJ whole genome shotgun (WGS) entry which is preliminary data.</text>
</comment>
<accession>A0A7C7ZDD8</accession>
<dbReference type="InterPro" id="IPR011047">
    <property type="entry name" value="Quinoprotein_ADH-like_sf"/>
</dbReference>
<dbReference type="Pfam" id="PF13360">
    <property type="entry name" value="PQQ_2"/>
    <property type="match status" value="1"/>
</dbReference>
<dbReference type="Proteomes" id="UP000589516">
    <property type="component" value="Unassembled WGS sequence"/>
</dbReference>
<name>A0A7C7ZDD8_9ARCH</name>
<proteinExistence type="predicted"/>
<dbReference type="Gene3D" id="2.130.10.10">
    <property type="entry name" value="YVTN repeat-like/Quinoprotein amine dehydrogenase"/>
    <property type="match status" value="1"/>
</dbReference>
<dbReference type="EMBL" id="DUAV01000022">
    <property type="protein sequence ID" value="HIG63502.1"/>
    <property type="molecule type" value="Genomic_DNA"/>
</dbReference>
<feature type="domain" description="Pyrrolo-quinoline quinone repeat" evidence="2">
    <location>
        <begin position="151"/>
        <end position="265"/>
    </location>
</feature>
<reference evidence="4" key="1">
    <citation type="journal article" date="2019" name="bioRxiv">
        <title>Genome diversification in globally distributed novel marine Proteobacteria is linked to environmental adaptation.</title>
        <authorList>
            <person name="Zhou Z."/>
            <person name="Tran P.Q."/>
            <person name="Kieft K."/>
            <person name="Anantharaman K."/>
        </authorList>
    </citation>
    <scope>NUCLEOTIDE SEQUENCE [LARGE SCALE GENOMIC DNA]</scope>
</reference>
<organism evidence="3 4">
    <name type="scientific">Marine Group III euryarchaeote</name>
    <dbReference type="NCBI Taxonomy" id="2173149"/>
    <lineage>
        <taxon>Archaea</taxon>
        <taxon>Methanobacteriati</taxon>
        <taxon>Thermoplasmatota</taxon>
        <taxon>Thermoplasmata</taxon>
        <taxon>Candidatus Thermoprofundales</taxon>
    </lineage>
</organism>
<dbReference type="InterPro" id="IPR015943">
    <property type="entry name" value="WD40/YVTN_repeat-like_dom_sf"/>
</dbReference>
<dbReference type="AlphaFoldDB" id="A0A7C7ZDD8"/>